<dbReference type="Proteomes" id="UP000694843">
    <property type="component" value="Unplaced"/>
</dbReference>
<dbReference type="RefSeq" id="XP_018013811.1">
    <property type="nucleotide sequence ID" value="XM_018158322.1"/>
</dbReference>
<evidence type="ECO:0000256" key="6">
    <source>
        <dbReference type="PROSITE-ProRule" id="PRU01355"/>
    </source>
</evidence>
<evidence type="ECO:0000256" key="4">
    <source>
        <dbReference type="ARBA" id="ARBA00023180"/>
    </source>
</evidence>
<dbReference type="AlphaFoldDB" id="A0A8B7NKJ7"/>
<protein>
    <submittedName>
        <fullName evidence="9">Angiotensin-converting enzyme-like protein Ace3</fullName>
    </submittedName>
</protein>
<dbReference type="GeneID" id="108670831"/>
<dbReference type="SUPFAM" id="SSF55486">
    <property type="entry name" value="Metalloproteases ('zincins'), catalytic domain"/>
    <property type="match status" value="1"/>
</dbReference>
<name>A0A8B7NKJ7_HYAAZ</name>
<dbReference type="InterPro" id="IPR001548">
    <property type="entry name" value="Peptidase_M2"/>
</dbReference>
<gene>
    <name evidence="9" type="primary">LOC108670831</name>
</gene>
<dbReference type="GO" id="GO:0008237">
    <property type="term" value="F:metallopeptidase activity"/>
    <property type="evidence" value="ECO:0007669"/>
    <property type="project" value="InterPro"/>
</dbReference>
<feature type="glycosylation site" description="N-linked (GlcNAc...) asparagine" evidence="5">
    <location>
        <position position="65"/>
    </location>
</feature>
<keyword evidence="3" id="KW-1015">Disulfide bond</keyword>
<keyword evidence="2 7" id="KW-0732">Signal</keyword>
<dbReference type="GO" id="GO:0006508">
    <property type="term" value="P:proteolysis"/>
    <property type="evidence" value="ECO:0007669"/>
    <property type="project" value="InterPro"/>
</dbReference>
<dbReference type="Pfam" id="PF01401">
    <property type="entry name" value="Peptidase_M2"/>
    <property type="match status" value="1"/>
</dbReference>
<evidence type="ECO:0000256" key="7">
    <source>
        <dbReference type="SAM" id="SignalP"/>
    </source>
</evidence>
<comment type="similarity">
    <text evidence="1 6">Belongs to the peptidase M2 family.</text>
</comment>
<dbReference type="OrthoDB" id="10029630at2759"/>
<evidence type="ECO:0000256" key="2">
    <source>
        <dbReference type="ARBA" id="ARBA00022729"/>
    </source>
</evidence>
<sequence length="80" mass="9594">MRWWLLLLFLWCVSPSHQTVLRQLTGVSGHKTDENEAIRFLQRYDVTASHMCNAFMEASWRYNTNVTEYNRRVMVSQQLQ</sequence>
<feature type="chain" id="PRO_5034176769" evidence="7">
    <location>
        <begin position="19"/>
        <end position="80"/>
    </location>
</feature>
<evidence type="ECO:0000256" key="5">
    <source>
        <dbReference type="PIRSR" id="PIRSR601548-10"/>
    </source>
</evidence>
<dbReference type="KEGG" id="hazt:108670831"/>
<comment type="caution">
    <text evidence="6">Lacks conserved residue(s) required for the propagation of feature annotation.</text>
</comment>
<evidence type="ECO:0000256" key="3">
    <source>
        <dbReference type="ARBA" id="ARBA00023157"/>
    </source>
</evidence>
<dbReference type="GO" id="GO:0008241">
    <property type="term" value="F:peptidyl-dipeptidase activity"/>
    <property type="evidence" value="ECO:0007669"/>
    <property type="project" value="InterPro"/>
</dbReference>
<evidence type="ECO:0000313" key="8">
    <source>
        <dbReference type="Proteomes" id="UP000694843"/>
    </source>
</evidence>
<evidence type="ECO:0000313" key="9">
    <source>
        <dbReference type="RefSeq" id="XP_018013811.1"/>
    </source>
</evidence>
<proteinExistence type="inferred from homology"/>
<keyword evidence="4 5" id="KW-0325">Glycoprotein</keyword>
<reference evidence="9" key="1">
    <citation type="submission" date="2025-08" db="UniProtKB">
        <authorList>
            <consortium name="RefSeq"/>
        </authorList>
    </citation>
    <scope>IDENTIFICATION</scope>
    <source>
        <tissue evidence="9">Whole organism</tissue>
    </source>
</reference>
<organism evidence="8 9">
    <name type="scientific">Hyalella azteca</name>
    <name type="common">Amphipod</name>
    <dbReference type="NCBI Taxonomy" id="294128"/>
    <lineage>
        <taxon>Eukaryota</taxon>
        <taxon>Metazoa</taxon>
        <taxon>Ecdysozoa</taxon>
        <taxon>Arthropoda</taxon>
        <taxon>Crustacea</taxon>
        <taxon>Multicrustacea</taxon>
        <taxon>Malacostraca</taxon>
        <taxon>Eumalacostraca</taxon>
        <taxon>Peracarida</taxon>
        <taxon>Amphipoda</taxon>
        <taxon>Senticaudata</taxon>
        <taxon>Talitrida</taxon>
        <taxon>Talitroidea</taxon>
        <taxon>Hyalellidae</taxon>
        <taxon>Hyalella</taxon>
    </lineage>
</organism>
<dbReference type="PROSITE" id="PS52011">
    <property type="entry name" value="PEPTIDASE_M2"/>
    <property type="match status" value="1"/>
</dbReference>
<dbReference type="GO" id="GO:0016020">
    <property type="term" value="C:membrane"/>
    <property type="evidence" value="ECO:0007669"/>
    <property type="project" value="InterPro"/>
</dbReference>
<accession>A0A8B7NKJ7</accession>
<keyword evidence="8" id="KW-1185">Reference proteome</keyword>
<evidence type="ECO:0000256" key="1">
    <source>
        <dbReference type="ARBA" id="ARBA00008139"/>
    </source>
</evidence>
<feature type="signal peptide" evidence="7">
    <location>
        <begin position="1"/>
        <end position="18"/>
    </location>
</feature>